<reference evidence="1 2" key="1">
    <citation type="journal article" date="2021" name="Hortic Res">
        <title>High-quality reference genome and annotation aids understanding of berry development for evergreen blueberry (Vaccinium darrowii).</title>
        <authorList>
            <person name="Yu J."/>
            <person name="Hulse-Kemp A.M."/>
            <person name="Babiker E."/>
            <person name="Staton M."/>
        </authorList>
    </citation>
    <scope>NUCLEOTIDE SEQUENCE [LARGE SCALE GENOMIC DNA]</scope>
    <source>
        <strain evidence="2">cv. NJ 8807/NJ 8810</strain>
        <tissue evidence="1">Young leaf</tissue>
    </source>
</reference>
<proteinExistence type="predicted"/>
<gene>
    <name evidence="1" type="ORF">Vadar_025303</name>
</gene>
<dbReference type="Proteomes" id="UP000828048">
    <property type="component" value="Chromosome 5"/>
</dbReference>
<protein>
    <submittedName>
        <fullName evidence="1">Uncharacterized protein</fullName>
    </submittedName>
</protein>
<name>A0ACB7Y2D2_9ERIC</name>
<evidence type="ECO:0000313" key="2">
    <source>
        <dbReference type="Proteomes" id="UP000828048"/>
    </source>
</evidence>
<sequence>MPIEGDLGFSYLVVGVVLIGQLVIGFFVRRKWRRAAARAKEVKRLLAMVAEEAARAELEASVGYSSSPAPAPVGYSSSQAPAPVSPPFQYHQCAVCFSPTTTRCARCKSVRYCSGKCQIIHWRQGHREECRPFISSHESNGEGGSYQRVLKQEEQKTLGNSIETDGKERNSSLHEKKRSDEHESTNVFPDKFEASCINNVDEKGQPCSKSTVLVDSVDCPTSSVKLNQIKPECSDEDSQGESANSSGWTADGSNESSFSDPSTPSSGFWEGTINSGKPKVDGAVDDPAESGSIGADDANAQTPQSLSYSSKFRRNAVPTVVEQGSGTKTVKLDELYSSEPRYCSSGTCSSPNSSAGGPSISTHALKASSIGSLIHEKSSHVVNDTGTTPRPLESKDDKSLSSSASVTHINPSKVESAQATATTEYAHYSPSDRNEVKTPMQKVVGQLRAFKGSVMTGRYSIKGLFPYELFVKLYNCNKVELRPFGLTNCGNSCYANAVLQCLACTPPLTAYLLQGLHRKACERKGWCFTCEFESLILKAKEGISPLSPMGILSQIGNIGSHLGNGKEEDAHEFLRYAVDTMQSVCLKEAGVSSASCLEEETSLIGLTFGGYLRSKIKCLKCGGKSERHERMMDLTIEIDGDIGTLEDALGKFTGTEILDGENKYQCTRCRSYERAKKKLTVQEAPNILTIALKRFQSGKFGKLNKSIHFPEILNLAPYMSGTSDKSPVYGLYGVVVHLDIMNATFSGHYVCYVKNVQNKWFKIDDSTVTAVELEGVLTKRAYMLLYARCSPRAPRLIRNSMIPLDPIKPKNAIFKSRSNARTPWDTSTPDPLRGHTGIGCVRPNHTRRILEEDALSENSSSLFSEECSCSSTTTDSSNKDSTNSDDYDHFFADQHRNWKNLSDSETTSSDSDQNSPEYPSTNGIRIRNAEPDIDRRGFWDRLPNRRSDLEGKSSGPFLNSDIAKQCRNIMINGSSSSSTSSSSNSISSSRLRRETDSDRLGWANSKAGVSLSRTD</sequence>
<dbReference type="EMBL" id="CM037155">
    <property type="protein sequence ID" value="KAH7847368.1"/>
    <property type="molecule type" value="Genomic_DNA"/>
</dbReference>
<organism evidence="1 2">
    <name type="scientific">Vaccinium darrowii</name>
    <dbReference type="NCBI Taxonomy" id="229202"/>
    <lineage>
        <taxon>Eukaryota</taxon>
        <taxon>Viridiplantae</taxon>
        <taxon>Streptophyta</taxon>
        <taxon>Embryophyta</taxon>
        <taxon>Tracheophyta</taxon>
        <taxon>Spermatophyta</taxon>
        <taxon>Magnoliopsida</taxon>
        <taxon>eudicotyledons</taxon>
        <taxon>Gunneridae</taxon>
        <taxon>Pentapetalae</taxon>
        <taxon>asterids</taxon>
        <taxon>Ericales</taxon>
        <taxon>Ericaceae</taxon>
        <taxon>Vaccinioideae</taxon>
        <taxon>Vaccinieae</taxon>
        <taxon>Vaccinium</taxon>
    </lineage>
</organism>
<keyword evidence="2" id="KW-1185">Reference proteome</keyword>
<accession>A0ACB7Y2D2</accession>
<comment type="caution">
    <text evidence="1">The sequence shown here is derived from an EMBL/GenBank/DDBJ whole genome shotgun (WGS) entry which is preliminary data.</text>
</comment>
<evidence type="ECO:0000313" key="1">
    <source>
        <dbReference type="EMBL" id="KAH7847368.1"/>
    </source>
</evidence>